<organism evidence="2 3">
    <name type="scientific">Pseudomonas putida</name>
    <name type="common">Arthrobacter siderocapsulatus</name>
    <dbReference type="NCBI Taxonomy" id="303"/>
    <lineage>
        <taxon>Bacteria</taxon>
        <taxon>Pseudomonadati</taxon>
        <taxon>Pseudomonadota</taxon>
        <taxon>Gammaproteobacteria</taxon>
        <taxon>Pseudomonadales</taxon>
        <taxon>Pseudomonadaceae</taxon>
        <taxon>Pseudomonas</taxon>
    </lineage>
</organism>
<evidence type="ECO:0000313" key="2">
    <source>
        <dbReference type="EMBL" id="ROQ49607.1"/>
    </source>
</evidence>
<evidence type="ECO:0000313" key="3">
    <source>
        <dbReference type="Proteomes" id="UP000269115"/>
    </source>
</evidence>
<keyword evidence="1" id="KW-1133">Transmembrane helix</keyword>
<dbReference type="EMBL" id="RJUR01000013">
    <property type="protein sequence ID" value="ROQ49607.1"/>
    <property type="molecule type" value="Genomic_DNA"/>
</dbReference>
<reference evidence="2 3" key="1">
    <citation type="submission" date="2018-11" db="EMBL/GenBank/DDBJ databases">
        <title>Genomic analyses of the natural microbiome of Caenorhabditis elegans.</title>
        <authorList>
            <person name="Samuel B."/>
        </authorList>
    </citation>
    <scope>NUCLEOTIDE SEQUENCE [LARGE SCALE GENOMIC DNA]</scope>
    <source>
        <strain evidence="2 3">BIGb0473</strain>
    </source>
</reference>
<feature type="transmembrane region" description="Helical" evidence="1">
    <location>
        <begin position="41"/>
        <end position="61"/>
    </location>
</feature>
<gene>
    <name evidence="2" type="ORF">EDF85_2389</name>
</gene>
<dbReference type="Proteomes" id="UP000269115">
    <property type="component" value="Unassembled WGS sequence"/>
</dbReference>
<feature type="transmembrane region" description="Helical" evidence="1">
    <location>
        <begin position="109"/>
        <end position="126"/>
    </location>
</feature>
<evidence type="ECO:0000256" key="1">
    <source>
        <dbReference type="SAM" id="Phobius"/>
    </source>
</evidence>
<accession>A0A9X8EK14</accession>
<feature type="transmembrane region" description="Helical" evidence="1">
    <location>
        <begin position="138"/>
        <end position="157"/>
    </location>
</feature>
<feature type="transmembrane region" description="Helical" evidence="1">
    <location>
        <begin position="68"/>
        <end position="89"/>
    </location>
</feature>
<proteinExistence type="predicted"/>
<sequence length="175" mass="18607">MLALFKRHYVVLSLVLYLGSLFLDAVPVSEVTMRGMHVLTLGWLGGSAWWANPLLCLALMLRRNRPLLSLLAAVAALVLAAQWLPVIGWGDSALVPRKANGQANLLGAYYLWLLALAAYVAGQFLNRRQAPGGPGQGWLAWVLVAAIYATAAFSFSVGSGANVTPPAPAIPSNSI</sequence>
<protein>
    <submittedName>
        <fullName evidence="2">Uncharacterized protein</fullName>
    </submittedName>
</protein>
<keyword evidence="1" id="KW-0812">Transmembrane</keyword>
<comment type="caution">
    <text evidence="2">The sequence shown here is derived from an EMBL/GenBank/DDBJ whole genome shotgun (WGS) entry which is preliminary data.</text>
</comment>
<keyword evidence="1" id="KW-0472">Membrane</keyword>
<dbReference type="AlphaFoldDB" id="A0A9X8EK14"/>
<name>A0A9X8EK14_PSEPU</name>
<dbReference type="RefSeq" id="WP_054916298.1">
    <property type="nucleotide sequence ID" value="NZ_LKGZ01000034.1"/>
</dbReference>